<evidence type="ECO:0000259" key="3">
    <source>
        <dbReference type="Pfam" id="PF12923"/>
    </source>
</evidence>
<dbReference type="Gene3D" id="3.30.70.330">
    <property type="match status" value="1"/>
</dbReference>
<organism evidence="5 6">
    <name type="scientific">Lophiotrema nucula</name>
    <dbReference type="NCBI Taxonomy" id="690887"/>
    <lineage>
        <taxon>Eukaryota</taxon>
        <taxon>Fungi</taxon>
        <taxon>Dikarya</taxon>
        <taxon>Ascomycota</taxon>
        <taxon>Pezizomycotina</taxon>
        <taxon>Dothideomycetes</taxon>
        <taxon>Pleosporomycetidae</taxon>
        <taxon>Pleosporales</taxon>
        <taxon>Lophiotremataceae</taxon>
        <taxon>Lophiotrema</taxon>
    </lineage>
</organism>
<dbReference type="CDD" id="cd12950">
    <property type="entry name" value="RRP7_Rrp7p"/>
    <property type="match status" value="1"/>
</dbReference>
<dbReference type="InterPro" id="IPR035979">
    <property type="entry name" value="RBD_domain_sf"/>
</dbReference>
<protein>
    <submittedName>
        <fullName evidence="5">Ribosomal RNA-processing protein 7-domain-containing protein</fullName>
    </submittedName>
</protein>
<evidence type="ECO:0000256" key="1">
    <source>
        <dbReference type="ARBA" id="ARBA00006110"/>
    </source>
</evidence>
<dbReference type="Gene3D" id="6.10.250.1770">
    <property type="match status" value="1"/>
</dbReference>
<sequence length="324" mass="36888">MASERPSKKTKSTPKSVSGFTVLPLSLPHRSLPKQYSDAKHYLYVRPHEPNHATALDDRSLFLSNVPVDANEESIKGLFKEHLGGTRVSSVEFDSSVPAEPSLKRWRAASAKAEDGGAKRGKKRKRDEDVVAEGVIEDEKSALPKIWPESLRRSGGCAVVVFVDRSSAKGAMKEVHRAVKEGREIIWKGAEGLGIERYRTHHALKYPPKEVLQASINIYLTQFNKAELARNRLRAKQRSVPDEDGFITVVRGGRSGPARLEEAEKKKAELEERRKKNGIKDDFYRFQTREKRKEAEGELRRKFELDRKRVDEMRKRRGKIRPEV</sequence>
<evidence type="ECO:0000256" key="2">
    <source>
        <dbReference type="SAM" id="MobiDB-lite"/>
    </source>
</evidence>
<dbReference type="InterPro" id="IPR024326">
    <property type="entry name" value="RRP7_C"/>
</dbReference>
<feature type="domain" description="Rrp7 RRM-like N-terminal" evidence="4">
    <location>
        <begin position="17"/>
        <end position="201"/>
    </location>
</feature>
<dbReference type="PANTHER" id="PTHR13191:SF0">
    <property type="entry name" value="RIBOSOMAL RNA-PROCESSING PROTEIN 7 HOMOLOG A-RELATED"/>
    <property type="match status" value="1"/>
</dbReference>
<gene>
    <name evidence="5" type="ORF">BDV96DRAFT_170568</name>
</gene>
<comment type="similarity">
    <text evidence="1">Belongs to the RRP7 family.</text>
</comment>
<dbReference type="SUPFAM" id="SSF54928">
    <property type="entry name" value="RNA-binding domain, RBD"/>
    <property type="match status" value="1"/>
</dbReference>
<dbReference type="GO" id="GO:0000028">
    <property type="term" value="P:ribosomal small subunit assembly"/>
    <property type="evidence" value="ECO:0007669"/>
    <property type="project" value="TreeGrafter"/>
</dbReference>
<dbReference type="GO" id="GO:0034456">
    <property type="term" value="C:UTP-C complex"/>
    <property type="evidence" value="ECO:0007669"/>
    <property type="project" value="TreeGrafter"/>
</dbReference>
<dbReference type="Pfam" id="PF17799">
    <property type="entry name" value="RRM_Rrp7"/>
    <property type="match status" value="1"/>
</dbReference>
<evidence type="ECO:0000313" key="5">
    <source>
        <dbReference type="EMBL" id="KAF2112143.1"/>
    </source>
</evidence>
<dbReference type="CDD" id="cd12293">
    <property type="entry name" value="dRRM_Rrp7p"/>
    <property type="match status" value="1"/>
</dbReference>
<dbReference type="PANTHER" id="PTHR13191">
    <property type="entry name" value="RIBOSOMAL RNA PROCESSING PROTEIN 7-RELATED"/>
    <property type="match status" value="1"/>
</dbReference>
<dbReference type="EMBL" id="ML977332">
    <property type="protein sequence ID" value="KAF2112143.1"/>
    <property type="molecule type" value="Genomic_DNA"/>
</dbReference>
<dbReference type="GO" id="GO:0006364">
    <property type="term" value="P:rRNA processing"/>
    <property type="evidence" value="ECO:0007669"/>
    <property type="project" value="TreeGrafter"/>
</dbReference>
<dbReference type="GO" id="GO:0003676">
    <property type="term" value="F:nucleic acid binding"/>
    <property type="evidence" value="ECO:0007669"/>
    <property type="project" value="InterPro"/>
</dbReference>
<keyword evidence="6" id="KW-1185">Reference proteome</keyword>
<dbReference type="InterPro" id="IPR012677">
    <property type="entry name" value="Nucleotide-bd_a/b_plait_sf"/>
</dbReference>
<dbReference type="Pfam" id="PF12923">
    <property type="entry name" value="RRP7"/>
    <property type="match status" value="1"/>
</dbReference>
<dbReference type="GO" id="GO:0032545">
    <property type="term" value="C:CURI complex"/>
    <property type="evidence" value="ECO:0007669"/>
    <property type="project" value="TreeGrafter"/>
</dbReference>
<dbReference type="OrthoDB" id="5390at2759"/>
<feature type="region of interest" description="Disordered" evidence="2">
    <location>
        <begin position="106"/>
        <end position="126"/>
    </location>
</feature>
<accession>A0A6A5YZA2</accession>
<feature type="region of interest" description="Disordered" evidence="2">
    <location>
        <begin position="1"/>
        <end position="20"/>
    </location>
</feature>
<dbReference type="InterPro" id="IPR040447">
    <property type="entry name" value="RRM_Rrp7"/>
</dbReference>
<dbReference type="AlphaFoldDB" id="A0A6A5YZA2"/>
<name>A0A6A5YZA2_9PLEO</name>
<proteinExistence type="inferred from homology"/>
<evidence type="ECO:0000313" key="6">
    <source>
        <dbReference type="Proteomes" id="UP000799770"/>
    </source>
</evidence>
<feature type="domain" description="Ribosomal RNA-processing protein 7 C-terminal" evidence="3">
    <location>
        <begin position="205"/>
        <end position="322"/>
    </location>
</feature>
<evidence type="ECO:0000259" key="4">
    <source>
        <dbReference type="Pfam" id="PF17799"/>
    </source>
</evidence>
<reference evidence="5" key="1">
    <citation type="journal article" date="2020" name="Stud. Mycol.">
        <title>101 Dothideomycetes genomes: a test case for predicting lifestyles and emergence of pathogens.</title>
        <authorList>
            <person name="Haridas S."/>
            <person name="Albert R."/>
            <person name="Binder M."/>
            <person name="Bloem J."/>
            <person name="Labutti K."/>
            <person name="Salamov A."/>
            <person name="Andreopoulos B."/>
            <person name="Baker S."/>
            <person name="Barry K."/>
            <person name="Bills G."/>
            <person name="Bluhm B."/>
            <person name="Cannon C."/>
            <person name="Castanera R."/>
            <person name="Culley D."/>
            <person name="Daum C."/>
            <person name="Ezra D."/>
            <person name="Gonzalez J."/>
            <person name="Henrissat B."/>
            <person name="Kuo A."/>
            <person name="Liang C."/>
            <person name="Lipzen A."/>
            <person name="Lutzoni F."/>
            <person name="Magnuson J."/>
            <person name="Mondo S."/>
            <person name="Nolan M."/>
            <person name="Ohm R."/>
            <person name="Pangilinan J."/>
            <person name="Park H.-J."/>
            <person name="Ramirez L."/>
            <person name="Alfaro M."/>
            <person name="Sun H."/>
            <person name="Tritt A."/>
            <person name="Yoshinaga Y."/>
            <person name="Zwiers L.-H."/>
            <person name="Turgeon B."/>
            <person name="Goodwin S."/>
            <person name="Spatafora J."/>
            <person name="Crous P."/>
            <person name="Grigoriev I."/>
        </authorList>
    </citation>
    <scope>NUCLEOTIDE SEQUENCE</scope>
    <source>
        <strain evidence="5">CBS 627.86</strain>
    </source>
</reference>
<dbReference type="Proteomes" id="UP000799770">
    <property type="component" value="Unassembled WGS sequence"/>
</dbReference>
<dbReference type="InterPro" id="IPR040446">
    <property type="entry name" value="RRP7"/>
</dbReference>